<dbReference type="Pfam" id="PF00072">
    <property type="entry name" value="Response_reg"/>
    <property type="match status" value="1"/>
</dbReference>
<dbReference type="SUPFAM" id="SSF52172">
    <property type="entry name" value="CheY-like"/>
    <property type="match status" value="1"/>
</dbReference>
<keyword evidence="1 3" id="KW-0597">Phosphoprotein</keyword>
<dbReference type="InterPro" id="IPR036641">
    <property type="entry name" value="HPT_dom_sf"/>
</dbReference>
<dbReference type="InterPro" id="IPR001789">
    <property type="entry name" value="Sig_transdc_resp-reg_receiver"/>
</dbReference>
<dbReference type="GO" id="GO:0004672">
    <property type="term" value="F:protein kinase activity"/>
    <property type="evidence" value="ECO:0007669"/>
    <property type="project" value="UniProtKB-ARBA"/>
</dbReference>
<dbReference type="InterPro" id="IPR011006">
    <property type="entry name" value="CheY-like_superfamily"/>
</dbReference>
<keyword evidence="8" id="KW-1185">Reference proteome</keyword>
<dbReference type="PROSITE" id="PS50110">
    <property type="entry name" value="RESPONSE_REGULATORY"/>
    <property type="match status" value="1"/>
</dbReference>
<dbReference type="AlphaFoldDB" id="A0A4R1LD63"/>
<feature type="modified residue" description="Phosphohistidine" evidence="2">
    <location>
        <position position="200"/>
    </location>
</feature>
<dbReference type="CDD" id="cd00088">
    <property type="entry name" value="HPT"/>
    <property type="match status" value="1"/>
</dbReference>
<organism evidence="7 8">
    <name type="scientific">Acidipila rosea</name>
    <dbReference type="NCBI Taxonomy" id="768535"/>
    <lineage>
        <taxon>Bacteria</taxon>
        <taxon>Pseudomonadati</taxon>
        <taxon>Acidobacteriota</taxon>
        <taxon>Terriglobia</taxon>
        <taxon>Terriglobales</taxon>
        <taxon>Acidobacteriaceae</taxon>
        <taxon>Acidipila</taxon>
    </lineage>
</organism>
<dbReference type="InterPro" id="IPR008207">
    <property type="entry name" value="Sig_transdc_His_kin_Hpt_dom"/>
</dbReference>
<dbReference type="RefSeq" id="WP_131991204.1">
    <property type="nucleotide sequence ID" value="NZ_SMGK01000001.1"/>
</dbReference>
<dbReference type="EMBL" id="SMGK01000001">
    <property type="protein sequence ID" value="TCK75440.1"/>
    <property type="molecule type" value="Genomic_DNA"/>
</dbReference>
<dbReference type="GO" id="GO:0000160">
    <property type="term" value="P:phosphorelay signal transduction system"/>
    <property type="evidence" value="ECO:0007669"/>
    <property type="project" value="InterPro"/>
</dbReference>
<dbReference type="OrthoDB" id="119465at2"/>
<comment type="caution">
    <text evidence="7">The sequence shown here is derived from an EMBL/GenBank/DDBJ whole genome shotgun (WGS) entry which is preliminary data.</text>
</comment>
<dbReference type="SUPFAM" id="SSF47226">
    <property type="entry name" value="Histidine-containing phosphotransfer domain, HPT domain"/>
    <property type="match status" value="1"/>
</dbReference>
<dbReference type="Pfam" id="PF01627">
    <property type="entry name" value="Hpt"/>
    <property type="match status" value="1"/>
</dbReference>
<feature type="domain" description="HPt" evidence="6">
    <location>
        <begin position="161"/>
        <end position="252"/>
    </location>
</feature>
<accession>A0A4R1LD63</accession>
<evidence type="ECO:0000313" key="7">
    <source>
        <dbReference type="EMBL" id="TCK75440.1"/>
    </source>
</evidence>
<dbReference type="SMART" id="SM00448">
    <property type="entry name" value="REC"/>
    <property type="match status" value="1"/>
</dbReference>
<reference evidence="7 8" key="1">
    <citation type="submission" date="2019-03" db="EMBL/GenBank/DDBJ databases">
        <title>Genomic Encyclopedia of Type Strains, Phase IV (KMG-IV): sequencing the most valuable type-strain genomes for metagenomic binning, comparative biology and taxonomic classification.</title>
        <authorList>
            <person name="Goeker M."/>
        </authorList>
    </citation>
    <scope>NUCLEOTIDE SEQUENCE [LARGE SCALE GENOMIC DNA]</scope>
    <source>
        <strain evidence="7 8">DSM 103428</strain>
    </source>
</reference>
<dbReference type="PANTHER" id="PTHR44591:SF3">
    <property type="entry name" value="RESPONSE REGULATORY DOMAIN-CONTAINING PROTEIN"/>
    <property type="match status" value="1"/>
</dbReference>
<name>A0A4R1LD63_9BACT</name>
<evidence type="ECO:0000256" key="1">
    <source>
        <dbReference type="ARBA" id="ARBA00022553"/>
    </source>
</evidence>
<dbReference type="InterPro" id="IPR050595">
    <property type="entry name" value="Bact_response_regulator"/>
</dbReference>
<evidence type="ECO:0000256" key="3">
    <source>
        <dbReference type="PROSITE-ProRule" id="PRU00169"/>
    </source>
</evidence>
<feature type="modified residue" description="4-aspartylphosphate" evidence="3">
    <location>
        <position position="73"/>
    </location>
</feature>
<feature type="domain" description="Response regulatory" evidence="5">
    <location>
        <begin position="20"/>
        <end position="133"/>
    </location>
</feature>
<dbReference type="Gene3D" id="3.40.50.2300">
    <property type="match status" value="1"/>
</dbReference>
<dbReference type="PROSITE" id="PS50894">
    <property type="entry name" value="HPT"/>
    <property type="match status" value="1"/>
</dbReference>
<gene>
    <name evidence="7" type="ORF">C7378_0423</name>
</gene>
<dbReference type="CDD" id="cd17546">
    <property type="entry name" value="REC_hyHK_CKI1_RcsC-like"/>
    <property type="match status" value="1"/>
</dbReference>
<evidence type="ECO:0000313" key="8">
    <source>
        <dbReference type="Proteomes" id="UP000295210"/>
    </source>
</evidence>
<dbReference type="Gene3D" id="1.20.120.160">
    <property type="entry name" value="HPT domain"/>
    <property type="match status" value="1"/>
</dbReference>
<sequence length="252" mass="26473">MDKEQECNTVSGASISAIATILIIDDDPLSLALVALQVEAAGYSVLTASSGEEALHQLHSLPRTSFPTAFLIDMQMPGLAGKSLAGALRILTGAATLLLAMSASGDSIPDGYDGFLRKPLDLNAFTHALAKPGQPVPGDSCSNPAEVLRRETYDKLAAMMRHADVREIYTASVNDTRTRLEAMRSNAQTGNLASVRAAAHAIKGGAGMIGATQLSGIAARIELQNMNNEELTQALDQLAAACNELERVLDGE</sequence>
<dbReference type="PANTHER" id="PTHR44591">
    <property type="entry name" value="STRESS RESPONSE REGULATOR PROTEIN 1"/>
    <property type="match status" value="1"/>
</dbReference>
<protein>
    <submittedName>
        <fullName evidence="7">Response regulator receiver domain-containing protein</fullName>
    </submittedName>
</protein>
<keyword evidence="4" id="KW-0175">Coiled coil</keyword>
<proteinExistence type="predicted"/>
<evidence type="ECO:0000256" key="4">
    <source>
        <dbReference type="SAM" id="Coils"/>
    </source>
</evidence>
<evidence type="ECO:0000259" key="6">
    <source>
        <dbReference type="PROSITE" id="PS50894"/>
    </source>
</evidence>
<evidence type="ECO:0000256" key="2">
    <source>
        <dbReference type="PROSITE-ProRule" id="PRU00110"/>
    </source>
</evidence>
<feature type="coiled-coil region" evidence="4">
    <location>
        <begin position="221"/>
        <end position="248"/>
    </location>
</feature>
<evidence type="ECO:0000259" key="5">
    <source>
        <dbReference type="PROSITE" id="PS50110"/>
    </source>
</evidence>
<dbReference type="Proteomes" id="UP000295210">
    <property type="component" value="Unassembled WGS sequence"/>
</dbReference>